<keyword evidence="3" id="KW-1185">Reference proteome</keyword>
<name>A0A3G2EF24_9BURK</name>
<dbReference type="Proteomes" id="UP000279594">
    <property type="component" value="Chromosome"/>
</dbReference>
<dbReference type="AlphaFoldDB" id="A0A3G2EF24"/>
<proteinExistence type="predicted"/>
<protein>
    <submittedName>
        <fullName evidence="2">Oxidoreductase</fullName>
    </submittedName>
</protein>
<reference evidence="2 3" key="1">
    <citation type="submission" date="2018-10" db="EMBL/GenBank/DDBJ databases">
        <title>Effects of UV and annual dynamics of microbial communities in freshwater RAS systems.</title>
        <authorList>
            <person name="Bekkelund A.K."/>
            <person name="Hansen B.R."/>
            <person name="Stokken H."/>
            <person name="Eriksen B.F."/>
            <person name="Kashulin N.A."/>
        </authorList>
    </citation>
    <scope>NUCLEOTIDE SEQUENCE [LARGE SCALE GENOMIC DNA]</scope>
    <source>
        <strain evidence="2 3">BHSEK</strain>
    </source>
</reference>
<gene>
    <name evidence="2" type="ORF">D9M09_24425</name>
</gene>
<feature type="domain" description="IraD/Gp25-like" evidence="1">
    <location>
        <begin position="16"/>
        <end position="93"/>
    </location>
</feature>
<dbReference type="SUPFAM" id="SSF160719">
    <property type="entry name" value="gpW/gp25-like"/>
    <property type="match status" value="1"/>
</dbReference>
<organism evidence="2 3">
    <name type="scientific">Janthinobacterium agaricidamnosum</name>
    <dbReference type="NCBI Taxonomy" id="55508"/>
    <lineage>
        <taxon>Bacteria</taxon>
        <taxon>Pseudomonadati</taxon>
        <taxon>Pseudomonadota</taxon>
        <taxon>Betaproteobacteria</taxon>
        <taxon>Burkholderiales</taxon>
        <taxon>Oxalobacteraceae</taxon>
        <taxon>Janthinobacterium</taxon>
    </lineage>
</organism>
<evidence type="ECO:0000313" key="2">
    <source>
        <dbReference type="EMBL" id="AYM78593.1"/>
    </source>
</evidence>
<sequence length="114" mass="12308">MMGMHAATGRSLTGLNHLRQSVADILTTPIGSRIRRRRYGSEVPELIDQPLNSATQLRIYAATAFALRRWEPRLQLASVQLTRDTDGAIALLLDGTANGQGITLSVPVKQGGSV</sequence>
<dbReference type="InterPro" id="IPR007048">
    <property type="entry name" value="IraD/Gp25-like"/>
</dbReference>
<evidence type="ECO:0000313" key="3">
    <source>
        <dbReference type="Proteomes" id="UP000279594"/>
    </source>
</evidence>
<dbReference type="RefSeq" id="WP_121670587.1">
    <property type="nucleotide sequence ID" value="NZ_CP033019.1"/>
</dbReference>
<accession>A0A3G2EF24</accession>
<dbReference type="Gene3D" id="3.10.450.40">
    <property type="match status" value="1"/>
</dbReference>
<evidence type="ECO:0000259" key="1">
    <source>
        <dbReference type="Pfam" id="PF04965"/>
    </source>
</evidence>
<dbReference type="EMBL" id="CP033019">
    <property type="protein sequence ID" value="AYM78593.1"/>
    <property type="molecule type" value="Genomic_DNA"/>
</dbReference>
<dbReference type="Pfam" id="PF04965">
    <property type="entry name" value="GPW_gp25"/>
    <property type="match status" value="1"/>
</dbReference>